<dbReference type="AlphaFoldDB" id="A0A6G8Q232"/>
<reference evidence="2 3" key="1">
    <citation type="submission" date="2019-10" db="EMBL/GenBank/DDBJ databases">
        <title>Rubrobacter sp nov SCSIO 52915 isolated from a deep-sea sediment in the South China Sea.</title>
        <authorList>
            <person name="Chen R.W."/>
        </authorList>
    </citation>
    <scope>NUCLEOTIDE SEQUENCE [LARGE SCALE GENOMIC DNA]</scope>
    <source>
        <strain evidence="2 3">SCSIO 52915</strain>
    </source>
</reference>
<dbReference type="RefSeq" id="WP_166398189.1">
    <property type="nucleotide sequence ID" value="NZ_CP045121.1"/>
</dbReference>
<dbReference type="KEGG" id="rmar:GBA65_20655"/>
<gene>
    <name evidence="2" type="ORF">GBA65_20655</name>
</gene>
<dbReference type="Proteomes" id="UP000502706">
    <property type="component" value="Chromosome"/>
</dbReference>
<dbReference type="EMBL" id="CP045121">
    <property type="protein sequence ID" value="QIN80523.1"/>
    <property type="molecule type" value="Genomic_DNA"/>
</dbReference>
<name>A0A6G8Q232_9ACTN</name>
<keyword evidence="3" id="KW-1185">Reference proteome</keyword>
<proteinExistence type="predicted"/>
<sequence length="66" mass="7456">MDEVGPPRVGEQVLGRLRDLPPPPAADLRHDRRVRAVFLQQLEQDQPLPDRRGVDDAAQQRQPVSP</sequence>
<accession>A0A6G8Q232</accession>
<feature type="region of interest" description="Disordered" evidence="1">
    <location>
        <begin position="41"/>
        <end position="66"/>
    </location>
</feature>
<evidence type="ECO:0000313" key="2">
    <source>
        <dbReference type="EMBL" id="QIN80523.1"/>
    </source>
</evidence>
<feature type="region of interest" description="Disordered" evidence="1">
    <location>
        <begin position="1"/>
        <end position="29"/>
    </location>
</feature>
<organism evidence="2 3">
    <name type="scientific">Rubrobacter marinus</name>
    <dbReference type="NCBI Taxonomy" id="2653852"/>
    <lineage>
        <taxon>Bacteria</taxon>
        <taxon>Bacillati</taxon>
        <taxon>Actinomycetota</taxon>
        <taxon>Rubrobacteria</taxon>
        <taxon>Rubrobacterales</taxon>
        <taxon>Rubrobacteraceae</taxon>
        <taxon>Rubrobacter</taxon>
    </lineage>
</organism>
<protein>
    <submittedName>
        <fullName evidence="2">Uncharacterized protein</fullName>
    </submittedName>
</protein>
<evidence type="ECO:0000256" key="1">
    <source>
        <dbReference type="SAM" id="MobiDB-lite"/>
    </source>
</evidence>
<evidence type="ECO:0000313" key="3">
    <source>
        <dbReference type="Proteomes" id="UP000502706"/>
    </source>
</evidence>